<dbReference type="SUPFAM" id="SSF54373">
    <property type="entry name" value="FAD-linked reductases, C-terminal domain"/>
    <property type="match status" value="1"/>
</dbReference>
<comment type="caution">
    <text evidence="2">The sequence shown here is derived from an EMBL/GenBank/DDBJ whole genome shotgun (WGS) entry which is preliminary data.</text>
</comment>
<feature type="non-terminal residue" evidence="2">
    <location>
        <position position="1"/>
    </location>
</feature>
<reference evidence="2 3" key="2">
    <citation type="submission" date="2017-10" db="EMBL/GenBank/DDBJ databases">
        <title>Genome analyses suggest a sexual origin of heterokaryosis in a supposedly ancient asexual fungus.</title>
        <authorList>
            <person name="Corradi N."/>
            <person name="Sedzielewska K."/>
            <person name="Noel J."/>
            <person name="Charron P."/>
            <person name="Farinelli L."/>
            <person name="Marton T."/>
            <person name="Kruger M."/>
            <person name="Pelin A."/>
            <person name="Brachmann A."/>
            <person name="Corradi N."/>
        </authorList>
    </citation>
    <scope>NUCLEOTIDE SEQUENCE [LARGE SCALE GENOMIC DNA]</scope>
    <source>
        <strain evidence="2 3">A1</strain>
    </source>
</reference>
<protein>
    <recommendedName>
        <fullName evidence="1">Amine oxidase domain-containing protein</fullName>
    </recommendedName>
</protein>
<dbReference type="InterPro" id="IPR036188">
    <property type="entry name" value="FAD/NAD-bd_sf"/>
</dbReference>
<dbReference type="AlphaFoldDB" id="A0A2N0QKW0"/>
<dbReference type="PANTHER" id="PTHR42923">
    <property type="entry name" value="PROTOPORPHYRINOGEN OXIDASE"/>
    <property type="match status" value="1"/>
</dbReference>
<evidence type="ECO:0000259" key="1">
    <source>
        <dbReference type="Pfam" id="PF01593"/>
    </source>
</evidence>
<gene>
    <name evidence="2" type="ORF">RhiirA1_483220</name>
</gene>
<dbReference type="Gene3D" id="3.50.50.60">
    <property type="entry name" value="FAD/NAD(P)-binding domain"/>
    <property type="match status" value="1"/>
</dbReference>
<dbReference type="InterPro" id="IPR002937">
    <property type="entry name" value="Amino_oxidase"/>
</dbReference>
<dbReference type="PANTHER" id="PTHR42923:SF3">
    <property type="entry name" value="PROTOPORPHYRINOGEN OXIDASE"/>
    <property type="match status" value="1"/>
</dbReference>
<reference evidence="2 3" key="1">
    <citation type="submission" date="2017-10" db="EMBL/GenBank/DDBJ databases">
        <title>Extensive intraspecific genome diversity in a model arbuscular mycorrhizal fungus.</title>
        <authorList>
            <person name="Chen E.C.H."/>
            <person name="Morin E."/>
            <person name="Baudet D."/>
            <person name="Noel J."/>
            <person name="Ndikumana S."/>
            <person name="Charron P."/>
            <person name="St-Onge C."/>
            <person name="Giorgi J."/>
            <person name="Grigoriev I.V."/>
            <person name="Roux C."/>
            <person name="Martin F.M."/>
            <person name="Corradi N."/>
        </authorList>
    </citation>
    <scope>NUCLEOTIDE SEQUENCE [LARGE SCALE GENOMIC DNA]</scope>
    <source>
        <strain evidence="2 3">A1</strain>
    </source>
</reference>
<sequence length="118" mass="13306">PEGYDLFRVYIGRLGDEAIVDLSDTDIEKTVLSDLQKSIGIMESPIFTVVSRWKQAMPQYAVGHESRMEKLKQSLTDEYPQIKLVGSSYDGISIPDCISQGKKAALEMIESIFEKQFI</sequence>
<dbReference type="Pfam" id="PF01593">
    <property type="entry name" value="Amino_oxidase"/>
    <property type="match status" value="1"/>
</dbReference>
<dbReference type="GO" id="GO:0016491">
    <property type="term" value="F:oxidoreductase activity"/>
    <property type="evidence" value="ECO:0007669"/>
    <property type="project" value="InterPro"/>
</dbReference>
<dbReference type="EMBL" id="LLXH01007199">
    <property type="protein sequence ID" value="PKC51673.1"/>
    <property type="molecule type" value="Genomic_DNA"/>
</dbReference>
<dbReference type="VEuPathDB" id="FungiDB:RhiirA1_483220"/>
<accession>A0A2N0QKW0</accession>
<dbReference type="Gene3D" id="3.90.660.20">
    <property type="entry name" value="Protoporphyrinogen oxidase, mitochondrial, domain 2"/>
    <property type="match status" value="1"/>
</dbReference>
<evidence type="ECO:0000313" key="2">
    <source>
        <dbReference type="EMBL" id="PKC51673.1"/>
    </source>
</evidence>
<feature type="domain" description="Amine oxidase" evidence="1">
    <location>
        <begin position="3"/>
        <end position="108"/>
    </location>
</feature>
<name>A0A2N0QKW0_9GLOM</name>
<organism evidence="2 3">
    <name type="scientific">Rhizophagus irregularis</name>
    <dbReference type="NCBI Taxonomy" id="588596"/>
    <lineage>
        <taxon>Eukaryota</taxon>
        <taxon>Fungi</taxon>
        <taxon>Fungi incertae sedis</taxon>
        <taxon>Mucoromycota</taxon>
        <taxon>Glomeromycotina</taxon>
        <taxon>Glomeromycetes</taxon>
        <taxon>Glomerales</taxon>
        <taxon>Glomeraceae</taxon>
        <taxon>Rhizophagus</taxon>
    </lineage>
</organism>
<dbReference type="InterPro" id="IPR050464">
    <property type="entry name" value="Zeta_carotene_desat/Oxidored"/>
</dbReference>
<evidence type="ECO:0000313" key="3">
    <source>
        <dbReference type="Proteomes" id="UP000232688"/>
    </source>
</evidence>
<proteinExistence type="predicted"/>
<dbReference type="Proteomes" id="UP000232688">
    <property type="component" value="Unassembled WGS sequence"/>
</dbReference>